<evidence type="ECO:0000313" key="2">
    <source>
        <dbReference type="WBParaSite" id="ES5_v2.g22268.t1"/>
    </source>
</evidence>
<name>A0AC34FYW2_9BILA</name>
<dbReference type="WBParaSite" id="ES5_v2.g22268.t1">
    <property type="protein sequence ID" value="ES5_v2.g22268.t1"/>
    <property type="gene ID" value="ES5_v2.g22268"/>
</dbReference>
<sequence>TVRTMFSFVSAMLQKFAGIDQPPVPTPKSMNQIPLPPQPIDQCPPPTEPEPHPNAVYTFKKPREQKFSIPNSIIKYMLENPTGKAWKKLIQTCKYFFSQYPVFPIQSLSFEYGSRWDADREIFDSNKFFPKLWLYGSLQCVDPRHPNTLQKFILQVFKCNLNNLTVFCQTLSWDTYQILISSGSFESMEFYKCSFTYSDGTDVTLDKLLENIEHLEKFKIYCAHDSFMFQSDTINKMMQIVSDIKNMRFFDLYGLDENFDFASFLDFLTDNERVYWSLQFADSFHFSDEYKQIIENCIDIRKKLPKKSFDILIPGFDGDR</sequence>
<evidence type="ECO:0000313" key="1">
    <source>
        <dbReference type="Proteomes" id="UP000887579"/>
    </source>
</evidence>
<protein>
    <submittedName>
        <fullName evidence="2">Uncharacterized protein</fullName>
    </submittedName>
</protein>
<dbReference type="Proteomes" id="UP000887579">
    <property type="component" value="Unplaced"/>
</dbReference>
<proteinExistence type="predicted"/>
<organism evidence="1 2">
    <name type="scientific">Panagrolaimus sp. ES5</name>
    <dbReference type="NCBI Taxonomy" id="591445"/>
    <lineage>
        <taxon>Eukaryota</taxon>
        <taxon>Metazoa</taxon>
        <taxon>Ecdysozoa</taxon>
        <taxon>Nematoda</taxon>
        <taxon>Chromadorea</taxon>
        <taxon>Rhabditida</taxon>
        <taxon>Tylenchina</taxon>
        <taxon>Panagrolaimomorpha</taxon>
        <taxon>Panagrolaimoidea</taxon>
        <taxon>Panagrolaimidae</taxon>
        <taxon>Panagrolaimus</taxon>
    </lineage>
</organism>
<reference evidence="2" key="1">
    <citation type="submission" date="2022-11" db="UniProtKB">
        <authorList>
            <consortium name="WormBaseParasite"/>
        </authorList>
    </citation>
    <scope>IDENTIFICATION</scope>
</reference>
<accession>A0AC34FYW2</accession>